<dbReference type="GO" id="GO:0003999">
    <property type="term" value="F:adenine phosphoribosyltransferase activity"/>
    <property type="evidence" value="ECO:0007669"/>
    <property type="project" value="UniProtKB-EC"/>
</dbReference>
<dbReference type="EMBL" id="JACRSS010000006">
    <property type="protein sequence ID" value="MBC8539321.1"/>
    <property type="molecule type" value="Genomic_DNA"/>
</dbReference>
<accession>A0A926DK56</accession>
<dbReference type="NCBIfam" id="NF005592">
    <property type="entry name" value="PRK07322.1"/>
    <property type="match status" value="1"/>
</dbReference>
<feature type="domain" description="Phosphoribosyltransferase" evidence="1">
    <location>
        <begin position="54"/>
        <end position="168"/>
    </location>
</feature>
<dbReference type="Proteomes" id="UP000617951">
    <property type="component" value="Unassembled WGS sequence"/>
</dbReference>
<keyword evidence="3" id="KW-1185">Reference proteome</keyword>
<dbReference type="PANTHER" id="PTHR43218">
    <property type="entry name" value="PHOSPHORIBOSYLTRANSFERASE-RELATED"/>
    <property type="match status" value="1"/>
</dbReference>
<dbReference type="RefSeq" id="WP_178621917.1">
    <property type="nucleotide sequence ID" value="NZ_JACRSS010000006.1"/>
</dbReference>
<comment type="caution">
    <text evidence="2">The sequence shown here is derived from an EMBL/GenBank/DDBJ whole genome shotgun (WGS) entry which is preliminary data.</text>
</comment>
<dbReference type="PANTHER" id="PTHR43218:SF1">
    <property type="entry name" value="PHOSPHORIBOSYLTRANSFERASE"/>
    <property type="match status" value="1"/>
</dbReference>
<proteinExistence type="predicted"/>
<dbReference type="InterPro" id="IPR000836">
    <property type="entry name" value="PRTase_dom"/>
</dbReference>
<dbReference type="CDD" id="cd06223">
    <property type="entry name" value="PRTases_typeI"/>
    <property type="match status" value="1"/>
</dbReference>
<dbReference type="SUPFAM" id="SSF53271">
    <property type="entry name" value="PRTase-like"/>
    <property type="match status" value="1"/>
</dbReference>
<dbReference type="InterPro" id="IPR029057">
    <property type="entry name" value="PRTase-like"/>
</dbReference>
<name>A0A926DK56_9FIRM</name>
<keyword evidence="2" id="KW-0328">Glycosyltransferase</keyword>
<protein>
    <submittedName>
        <fullName evidence="2">Adenine phosphoribosyltransferase</fullName>
        <ecNumber evidence="2">2.4.2.7</ecNumber>
    </submittedName>
</protein>
<organism evidence="2 3">
    <name type="scientific">Guopingia tenuis</name>
    <dbReference type="NCBI Taxonomy" id="2763656"/>
    <lineage>
        <taxon>Bacteria</taxon>
        <taxon>Bacillati</taxon>
        <taxon>Bacillota</taxon>
        <taxon>Clostridia</taxon>
        <taxon>Christensenellales</taxon>
        <taxon>Christensenellaceae</taxon>
        <taxon>Guopingia</taxon>
    </lineage>
</organism>
<reference evidence="2" key="1">
    <citation type="submission" date="2020-08" db="EMBL/GenBank/DDBJ databases">
        <title>Genome public.</title>
        <authorList>
            <person name="Liu C."/>
            <person name="Sun Q."/>
        </authorList>
    </citation>
    <scope>NUCLEOTIDE SEQUENCE</scope>
    <source>
        <strain evidence="2">NSJ-63</strain>
    </source>
</reference>
<dbReference type="EC" id="2.4.2.7" evidence="2"/>
<sequence length="186" mass="20642">MELTYKLKVAGVERDLPVCKLNDDLSIAAFVIFGDVELTVACARELIKIMPEHDIMITAEAKGIPLVHEMARQSGENHYLIARKAVKVYMPKPFGIEVHSITTAKKQQLFIDQNDVDAMKGKRVLIIDDVISTGESLRAVEKLVREAGGEVVGRMAILAEGDAQYRNDITYLEHLPLLNSDGTPKK</sequence>
<evidence type="ECO:0000313" key="3">
    <source>
        <dbReference type="Proteomes" id="UP000617951"/>
    </source>
</evidence>
<dbReference type="AlphaFoldDB" id="A0A926DK56"/>
<gene>
    <name evidence="2" type="ORF">H8693_10325</name>
</gene>
<dbReference type="Gene3D" id="3.40.50.2020">
    <property type="match status" value="1"/>
</dbReference>
<evidence type="ECO:0000259" key="1">
    <source>
        <dbReference type="Pfam" id="PF00156"/>
    </source>
</evidence>
<evidence type="ECO:0000313" key="2">
    <source>
        <dbReference type="EMBL" id="MBC8539321.1"/>
    </source>
</evidence>
<dbReference type="Pfam" id="PF00156">
    <property type="entry name" value="Pribosyltran"/>
    <property type="match status" value="1"/>
</dbReference>
<keyword evidence="2" id="KW-0808">Transferase</keyword>